<organism evidence="8 9">
    <name type="scientific">Pygocentrus nattereri</name>
    <name type="common">Red-bellied piranha</name>
    <dbReference type="NCBI Taxonomy" id="42514"/>
    <lineage>
        <taxon>Eukaryota</taxon>
        <taxon>Metazoa</taxon>
        <taxon>Chordata</taxon>
        <taxon>Craniata</taxon>
        <taxon>Vertebrata</taxon>
        <taxon>Euteleostomi</taxon>
        <taxon>Actinopterygii</taxon>
        <taxon>Neopterygii</taxon>
        <taxon>Teleostei</taxon>
        <taxon>Ostariophysi</taxon>
        <taxon>Characiformes</taxon>
        <taxon>Characoidei</taxon>
        <taxon>Pygocentrus</taxon>
    </lineage>
</organism>
<accession>A0AAR2LX24</accession>
<evidence type="ECO:0000256" key="3">
    <source>
        <dbReference type="ARBA" id="ARBA00022801"/>
    </source>
</evidence>
<evidence type="ECO:0000313" key="8">
    <source>
        <dbReference type="Ensembl" id="ENSPNAP00000079212.1"/>
    </source>
</evidence>
<reference evidence="8" key="2">
    <citation type="submission" date="2025-08" db="UniProtKB">
        <authorList>
            <consortium name="Ensembl"/>
        </authorList>
    </citation>
    <scope>IDENTIFICATION</scope>
</reference>
<name>A0AAR2LX24_PYGNA</name>
<reference evidence="8 9" key="1">
    <citation type="submission" date="2020-10" db="EMBL/GenBank/DDBJ databases">
        <title>Pygocentrus nattereri (red-bellied piranha) genome, fPygNat1, primary haplotype.</title>
        <authorList>
            <person name="Myers G."/>
            <person name="Meyer A."/>
            <person name="Karagic N."/>
            <person name="Pippel M."/>
            <person name="Winkler S."/>
            <person name="Tracey A."/>
            <person name="Wood J."/>
            <person name="Formenti G."/>
            <person name="Howe K."/>
            <person name="Fedrigo O."/>
            <person name="Jarvis E.D."/>
        </authorList>
    </citation>
    <scope>NUCLEOTIDE SEQUENCE [LARGE SCALE GENOMIC DNA]</scope>
</reference>
<evidence type="ECO:0000256" key="7">
    <source>
        <dbReference type="RuleBase" id="RU003690"/>
    </source>
</evidence>
<dbReference type="GO" id="GO:0005975">
    <property type="term" value="P:carbohydrate metabolic process"/>
    <property type="evidence" value="ECO:0007669"/>
    <property type="project" value="InterPro"/>
</dbReference>
<dbReference type="AlphaFoldDB" id="A0AAR2LX24"/>
<gene>
    <name evidence="8" type="primary">KL</name>
</gene>
<keyword evidence="4" id="KW-0325">Glycoprotein</keyword>
<reference evidence="8" key="3">
    <citation type="submission" date="2025-09" db="UniProtKB">
        <authorList>
            <consortium name="Ensembl"/>
        </authorList>
    </citation>
    <scope>IDENTIFICATION</scope>
</reference>
<dbReference type="Ensembl" id="ENSPNAT00000077464.1">
    <property type="protein sequence ID" value="ENSPNAP00000079212.1"/>
    <property type="gene ID" value="ENSPNAG00000013965.2"/>
</dbReference>
<dbReference type="PROSITE" id="PS00572">
    <property type="entry name" value="GLYCOSYL_HYDROL_F1_1"/>
    <property type="match status" value="1"/>
</dbReference>
<dbReference type="InterPro" id="IPR001360">
    <property type="entry name" value="Glyco_hydro_1"/>
</dbReference>
<dbReference type="FunFam" id="3.20.20.80:FF:000013">
    <property type="entry name" value="lactase-phlorizin hydrolase"/>
    <property type="match status" value="1"/>
</dbReference>
<evidence type="ECO:0008006" key="10">
    <source>
        <dbReference type="Google" id="ProtNLM"/>
    </source>
</evidence>
<evidence type="ECO:0000256" key="6">
    <source>
        <dbReference type="PROSITE-ProRule" id="PRU10055"/>
    </source>
</evidence>
<dbReference type="GO" id="GO:0000016">
    <property type="term" value="F:lactase activity"/>
    <property type="evidence" value="ECO:0007669"/>
    <property type="project" value="TreeGrafter"/>
</dbReference>
<proteinExistence type="inferred from homology"/>
<dbReference type="SUPFAM" id="SSF51445">
    <property type="entry name" value="(Trans)glycosidases"/>
    <property type="match status" value="1"/>
</dbReference>
<dbReference type="GeneTree" id="ENSGT00940000155324"/>
<keyword evidence="3" id="KW-0378">Hydrolase</keyword>
<dbReference type="Pfam" id="PF00232">
    <property type="entry name" value="Glyco_hydro_1"/>
    <property type="match status" value="1"/>
</dbReference>
<keyword evidence="5" id="KW-0326">Glycosidase</keyword>
<feature type="active site" description="Nucleophile" evidence="6">
    <location>
        <position position="403"/>
    </location>
</feature>
<evidence type="ECO:0000256" key="2">
    <source>
        <dbReference type="ARBA" id="ARBA00011738"/>
    </source>
</evidence>
<evidence type="ECO:0000256" key="4">
    <source>
        <dbReference type="ARBA" id="ARBA00023180"/>
    </source>
</evidence>
<dbReference type="Proteomes" id="UP001501920">
    <property type="component" value="Chromosome 6"/>
</dbReference>
<dbReference type="PANTHER" id="PTHR10353">
    <property type="entry name" value="GLYCOSYL HYDROLASE"/>
    <property type="match status" value="1"/>
</dbReference>
<evidence type="ECO:0000313" key="9">
    <source>
        <dbReference type="Proteomes" id="UP001501920"/>
    </source>
</evidence>
<comment type="similarity">
    <text evidence="1 7">Belongs to the glycosyl hydrolase 1 family.</text>
</comment>
<dbReference type="InterPro" id="IPR017853">
    <property type="entry name" value="GH"/>
</dbReference>
<sequence>MARHVIPRLSTQSYEYDQDLTVQDVSDSHATAKKELRANGFPLPVEEEPIYGHFPEGFVWSVATIEGAWRADGKGLSIWDAFTHTAFRIANYDTGDIACDSYNKISEDVEMLKKLRVNHYRFSVSWPRILPDGTTRQINQAGLNHYHRLVDALLAANIKPQVTLYHWDLPQALQNVGGWENDTIIERFRDYADVVFSNLGDKVKFWITINEPYNVANIGHGYGTAAPGISSRPGTAPYIVGHNLIKAHAEAWHLYNDKYRAKQGGIVGITINSDWAEPRNPYKQEDIDAARRFLEIGWFAHPVFNGDYSDLMKNRIRERSLAGGRPISRLPEFTPEEVKRIKGTHDYFGFNHYTTILTGNRTIYDRTWLNSGSTWLKVTPPGFRKILNFIKNEYGSPPIYITENGISERGDMDLNDVHRIHYYESYLNQALKAYLIDGVDIRGYTAWTLMDNLEWAAGFDEKFGFFYVNHSDPSLPRIPKKSVTYYATMINCNGFPDPLQGPHECQTLEPEGKFHQNICSLVQ</sequence>
<protein>
    <recommendedName>
        <fullName evidence="10">Lactase</fullName>
    </recommendedName>
</protein>
<dbReference type="PRINTS" id="PR00131">
    <property type="entry name" value="GLHYDRLASE1"/>
</dbReference>
<dbReference type="Gene3D" id="3.20.20.80">
    <property type="entry name" value="Glycosidases"/>
    <property type="match status" value="1"/>
</dbReference>
<comment type="subunit">
    <text evidence="2">Homodimer.</text>
</comment>
<keyword evidence="9" id="KW-1185">Reference proteome</keyword>
<dbReference type="InterPro" id="IPR018120">
    <property type="entry name" value="Glyco_hydro_1_AS"/>
</dbReference>
<evidence type="ECO:0000256" key="1">
    <source>
        <dbReference type="ARBA" id="ARBA00010838"/>
    </source>
</evidence>
<dbReference type="PANTHER" id="PTHR10353:SF38">
    <property type="entry name" value="LACTASE_PHLORIZIN HYDROLASE"/>
    <property type="match status" value="1"/>
</dbReference>
<evidence type="ECO:0000256" key="5">
    <source>
        <dbReference type="ARBA" id="ARBA00023295"/>
    </source>
</evidence>